<gene>
    <name evidence="1" type="ORF">LCGC14_2214470</name>
</gene>
<sequence>MSDAKRIVQAIATLVRASYIDELPSDGERNQWRAVGHAARHDVDSLRAAQLAAESRAQRAEAALEKVRHEIGLLESFRLELIEGEGTTPEPLNTVANYLASFNTHLRRALAAFGDDTC</sequence>
<dbReference type="EMBL" id="LAZR01029455">
    <property type="protein sequence ID" value="KKL59524.1"/>
    <property type="molecule type" value="Genomic_DNA"/>
</dbReference>
<proteinExistence type="predicted"/>
<organism evidence="1">
    <name type="scientific">marine sediment metagenome</name>
    <dbReference type="NCBI Taxonomy" id="412755"/>
    <lineage>
        <taxon>unclassified sequences</taxon>
        <taxon>metagenomes</taxon>
        <taxon>ecological metagenomes</taxon>
    </lineage>
</organism>
<dbReference type="AlphaFoldDB" id="A0A0F9DCZ7"/>
<accession>A0A0F9DCZ7</accession>
<protein>
    <submittedName>
        <fullName evidence="1">Uncharacterized protein</fullName>
    </submittedName>
</protein>
<name>A0A0F9DCZ7_9ZZZZ</name>
<comment type="caution">
    <text evidence="1">The sequence shown here is derived from an EMBL/GenBank/DDBJ whole genome shotgun (WGS) entry which is preliminary data.</text>
</comment>
<reference evidence="1" key="1">
    <citation type="journal article" date="2015" name="Nature">
        <title>Complex archaea that bridge the gap between prokaryotes and eukaryotes.</title>
        <authorList>
            <person name="Spang A."/>
            <person name="Saw J.H."/>
            <person name="Jorgensen S.L."/>
            <person name="Zaremba-Niedzwiedzka K."/>
            <person name="Martijn J."/>
            <person name="Lind A.E."/>
            <person name="van Eijk R."/>
            <person name="Schleper C."/>
            <person name="Guy L."/>
            <person name="Ettema T.J."/>
        </authorList>
    </citation>
    <scope>NUCLEOTIDE SEQUENCE</scope>
</reference>
<evidence type="ECO:0000313" key="1">
    <source>
        <dbReference type="EMBL" id="KKL59524.1"/>
    </source>
</evidence>